<proteinExistence type="predicted"/>
<dbReference type="EMBL" id="JAHUTJ010074906">
    <property type="protein sequence ID" value="MED6293852.1"/>
    <property type="molecule type" value="Genomic_DNA"/>
</dbReference>
<evidence type="ECO:0000313" key="2">
    <source>
        <dbReference type="Proteomes" id="UP001352852"/>
    </source>
</evidence>
<organism evidence="1 2">
    <name type="scientific">Characodon lateralis</name>
    <dbReference type="NCBI Taxonomy" id="208331"/>
    <lineage>
        <taxon>Eukaryota</taxon>
        <taxon>Metazoa</taxon>
        <taxon>Chordata</taxon>
        <taxon>Craniata</taxon>
        <taxon>Vertebrata</taxon>
        <taxon>Euteleostomi</taxon>
        <taxon>Actinopterygii</taxon>
        <taxon>Neopterygii</taxon>
        <taxon>Teleostei</taxon>
        <taxon>Neoteleostei</taxon>
        <taxon>Acanthomorphata</taxon>
        <taxon>Ovalentaria</taxon>
        <taxon>Atherinomorphae</taxon>
        <taxon>Cyprinodontiformes</taxon>
        <taxon>Goodeidae</taxon>
        <taxon>Characodon</taxon>
    </lineage>
</organism>
<comment type="caution">
    <text evidence="1">The sequence shown here is derived from an EMBL/GenBank/DDBJ whole genome shotgun (WGS) entry which is preliminary data.</text>
</comment>
<evidence type="ECO:0000313" key="1">
    <source>
        <dbReference type="EMBL" id="MED6293852.1"/>
    </source>
</evidence>
<sequence length="121" mass="13472">MNENTGYTYSISFYLTLHMIDDFMASLDPIEFMSFCQQKTSTRWASPDPSSSKAVWKESDLWEGGEFYAGSGITGKSSATPLPPSEFNVEIHGCRSQQVYMCSINGVCELQTCLITLSNVQ</sequence>
<reference evidence="1 2" key="1">
    <citation type="submission" date="2021-06" db="EMBL/GenBank/DDBJ databases">
        <authorList>
            <person name="Palmer J.M."/>
        </authorList>
    </citation>
    <scope>NUCLEOTIDE SEQUENCE [LARGE SCALE GENOMIC DNA]</scope>
    <source>
        <strain evidence="1 2">CL_MEX2019</strain>
        <tissue evidence="1">Muscle</tissue>
    </source>
</reference>
<gene>
    <name evidence="1" type="ORF">CHARACLAT_014894</name>
</gene>
<keyword evidence="2" id="KW-1185">Reference proteome</keyword>
<name>A0ABU7F321_9TELE</name>
<dbReference type="Proteomes" id="UP001352852">
    <property type="component" value="Unassembled WGS sequence"/>
</dbReference>
<protein>
    <submittedName>
        <fullName evidence="1">Uncharacterized protein</fullName>
    </submittedName>
</protein>
<accession>A0ABU7F321</accession>